<comment type="caution">
    <text evidence="1">The sequence shown here is derived from an EMBL/GenBank/DDBJ whole genome shotgun (WGS) entry which is preliminary data.</text>
</comment>
<dbReference type="Proteomes" id="UP000789702">
    <property type="component" value="Unassembled WGS sequence"/>
</dbReference>
<keyword evidence="2" id="KW-1185">Reference proteome</keyword>
<protein>
    <submittedName>
        <fullName evidence="1">1243_t:CDS:1</fullName>
    </submittedName>
</protein>
<proteinExistence type="predicted"/>
<gene>
    <name evidence="1" type="ORF">DHETER_LOCUS3606</name>
</gene>
<sequence length="503" mass="58889">MQEHEVWIDKKIREKEIVEYNYYGFKNLKMIGSGAYSSVYRAINKENTDEVFALKEIENKEEISKEIVNELKNMLSIKHHKNIIKFYGIAKFEDFKDENRIKYVLVLEYADSGTLSEYLLKNAKKIEWELKIQFAAQLVDAIKWLHDSDIVHGDLAFLPSKIMEGLREKPIQGIEQGYITIYEKCWQSNPNDRPSISMVSLMLNVIIYPPFQDIPIVGIDNDESDFEERTKEYIKYINTIFDEPSRITFDDQDSKTIFINELYSNLNQMLNKGESVPRTIKNYISKNGKSANDVLIWLHLKNEPRYICFRGIFYMWKIGTKEKEKNTDDFSLFLDAANGNEIIAMYFVGRCYEVGWNTKKNIKEAIKWYDNAINNGCTAAEWKLGDYYYRCQEYSKAFKLFRSAADKGNIVAMYNLGLCYRKGHGTYEDMNEGFKYLKQAAEMGVPNSTYELARCYEYGKGTTRNLHKASEWYQKATESGLDCRSYREQVTARIKREISESKC</sequence>
<accession>A0ACA9L6Y8</accession>
<reference evidence="1" key="1">
    <citation type="submission" date="2021-06" db="EMBL/GenBank/DDBJ databases">
        <authorList>
            <person name="Kallberg Y."/>
            <person name="Tangrot J."/>
            <person name="Rosling A."/>
        </authorList>
    </citation>
    <scope>NUCLEOTIDE SEQUENCE</scope>
    <source>
        <strain evidence="1">IL203A</strain>
    </source>
</reference>
<name>A0ACA9L6Y8_9GLOM</name>
<evidence type="ECO:0000313" key="1">
    <source>
        <dbReference type="EMBL" id="CAG8514286.1"/>
    </source>
</evidence>
<evidence type="ECO:0000313" key="2">
    <source>
        <dbReference type="Proteomes" id="UP000789702"/>
    </source>
</evidence>
<dbReference type="EMBL" id="CAJVPU010003178">
    <property type="protein sequence ID" value="CAG8514286.1"/>
    <property type="molecule type" value="Genomic_DNA"/>
</dbReference>
<organism evidence="1 2">
    <name type="scientific">Dentiscutata heterogama</name>
    <dbReference type="NCBI Taxonomy" id="1316150"/>
    <lineage>
        <taxon>Eukaryota</taxon>
        <taxon>Fungi</taxon>
        <taxon>Fungi incertae sedis</taxon>
        <taxon>Mucoromycota</taxon>
        <taxon>Glomeromycotina</taxon>
        <taxon>Glomeromycetes</taxon>
        <taxon>Diversisporales</taxon>
        <taxon>Gigasporaceae</taxon>
        <taxon>Dentiscutata</taxon>
    </lineage>
</organism>